<dbReference type="GO" id="GO:0044853">
    <property type="term" value="C:plasma membrane raft"/>
    <property type="evidence" value="ECO:0007669"/>
    <property type="project" value="Ensembl"/>
</dbReference>
<dbReference type="InterPro" id="IPR015468">
    <property type="entry name" value="CD8_asu"/>
</dbReference>
<keyword evidence="10" id="KW-0564">Palmitate</keyword>
<comment type="subcellular location">
    <subcellularLocation>
        <location evidence="1">Cell membrane</location>
        <topology evidence="1">Single-pass type I membrane protein</topology>
    </subcellularLocation>
</comment>
<dbReference type="GO" id="GO:0045065">
    <property type="term" value="P:cytotoxic T cell differentiation"/>
    <property type="evidence" value="ECO:0007669"/>
    <property type="project" value="TreeGrafter"/>
</dbReference>
<evidence type="ECO:0000313" key="16">
    <source>
        <dbReference type="EMBL" id="KAG5211452.1"/>
    </source>
</evidence>
<name>A0A6P7DV77_SHEEP</name>
<evidence type="ECO:0000256" key="14">
    <source>
        <dbReference type="ARBA" id="ARBA00023319"/>
    </source>
</evidence>
<protein>
    <recommendedName>
        <fullName evidence="2">T-cell surface glycoprotein CD8 alpha chain</fullName>
    </recommendedName>
</protein>
<dbReference type="FunFam" id="2.60.40.10:FF:000956">
    <property type="entry name" value="T-cell surface glycoprotein CD8 alpha chain"/>
    <property type="match status" value="1"/>
</dbReference>
<dbReference type="GO" id="GO:0050852">
    <property type="term" value="P:T cell receptor signaling pathway"/>
    <property type="evidence" value="ECO:0007669"/>
    <property type="project" value="Ensembl"/>
</dbReference>
<keyword evidence="6" id="KW-0391">Immunity</keyword>
<dbReference type="Pfam" id="PF07686">
    <property type="entry name" value="V-set"/>
    <property type="match status" value="1"/>
</dbReference>
<evidence type="ECO:0000256" key="13">
    <source>
        <dbReference type="ARBA" id="ARBA00023288"/>
    </source>
</evidence>
<dbReference type="AlphaFoldDB" id="A0A6P7DV77"/>
<keyword evidence="9" id="KW-0472">Membrane</keyword>
<keyword evidence="11" id="KW-1015">Disulfide bond</keyword>
<dbReference type="InterPro" id="IPR013783">
    <property type="entry name" value="Ig-like_fold"/>
</dbReference>
<keyword evidence="7" id="KW-1133">Transmembrane helix</keyword>
<dbReference type="OrthoDB" id="9906515at2759"/>
<dbReference type="Gene3D" id="2.60.40.10">
    <property type="entry name" value="Immunoglobulins"/>
    <property type="match status" value="1"/>
</dbReference>
<dbReference type="GO" id="GO:0043235">
    <property type="term" value="C:receptor complex"/>
    <property type="evidence" value="ECO:0007669"/>
    <property type="project" value="Ensembl"/>
</dbReference>
<reference evidence="16 17" key="1">
    <citation type="submission" date="2020-12" db="EMBL/GenBank/DDBJ databases">
        <title>De novo assembly of Tibetan sheep genome.</title>
        <authorList>
            <person name="Li X."/>
        </authorList>
    </citation>
    <scope>NUCLEOTIDE SEQUENCE [LARGE SCALE GENOMIC DNA]</scope>
    <source>
        <tissue evidence="16">Heart</tissue>
    </source>
</reference>
<evidence type="ECO:0000256" key="1">
    <source>
        <dbReference type="ARBA" id="ARBA00004251"/>
    </source>
</evidence>
<dbReference type="EMBL" id="JAEMGP010000003">
    <property type="protein sequence ID" value="KAG5211452.1"/>
    <property type="molecule type" value="Genomic_DNA"/>
</dbReference>
<evidence type="ECO:0000256" key="3">
    <source>
        <dbReference type="ARBA" id="ARBA00022475"/>
    </source>
</evidence>
<sequence>MASLLTSLILPLALQLLDAPKVLGSLSFRMSPTQKETRLGETVELQCEVVQSGMASGCSWLRQIPGDDPRPTFLMYLSSQRVKLAQGLDPDHISGARVTGSKFQLTLRNFRQEDQGYYFCSVLSNSVLYFSNFVPVFLPAKPTTTPAMRPSTRAPTIAPQTRSVSPGSEVCRPSAGSTVDKGGLDFACDIYIWAPLAGTCAVLLLSLVVTCICYRRNRRRVCKCPRPVVRQGGKPNLSDKYV</sequence>
<dbReference type="Proteomes" id="UP000664991">
    <property type="component" value="Unassembled WGS sequence"/>
</dbReference>
<keyword evidence="5" id="KW-0732">Signal</keyword>
<dbReference type="GO" id="GO:0023024">
    <property type="term" value="F:MHC class I protein complex binding"/>
    <property type="evidence" value="ECO:0007669"/>
    <property type="project" value="Ensembl"/>
</dbReference>
<dbReference type="SUPFAM" id="SSF48726">
    <property type="entry name" value="Immunoglobulin"/>
    <property type="match status" value="1"/>
</dbReference>
<dbReference type="InterPro" id="IPR013106">
    <property type="entry name" value="Ig_V-set"/>
</dbReference>
<proteinExistence type="predicted"/>
<dbReference type="GO" id="GO:0002456">
    <property type="term" value="P:T cell mediated immunity"/>
    <property type="evidence" value="ECO:0007669"/>
    <property type="project" value="TreeGrafter"/>
</dbReference>
<evidence type="ECO:0000256" key="7">
    <source>
        <dbReference type="ARBA" id="ARBA00022989"/>
    </source>
</evidence>
<dbReference type="SMART" id="SM00409">
    <property type="entry name" value="IG"/>
    <property type="match status" value="1"/>
</dbReference>
<keyword evidence="12" id="KW-0325">Glycoprotein</keyword>
<keyword evidence="8" id="KW-1064">Adaptive immunity</keyword>
<dbReference type="InterPro" id="IPR003599">
    <property type="entry name" value="Ig_sub"/>
</dbReference>
<organism evidence="16 17">
    <name type="scientific">Ovis aries</name>
    <name type="common">Sheep</name>
    <dbReference type="NCBI Taxonomy" id="9940"/>
    <lineage>
        <taxon>Eukaryota</taxon>
        <taxon>Metazoa</taxon>
        <taxon>Chordata</taxon>
        <taxon>Craniata</taxon>
        <taxon>Vertebrata</taxon>
        <taxon>Euteleostomi</taxon>
        <taxon>Mammalia</taxon>
        <taxon>Eutheria</taxon>
        <taxon>Laurasiatheria</taxon>
        <taxon>Artiodactyla</taxon>
        <taxon>Ruminantia</taxon>
        <taxon>Pecora</taxon>
        <taxon>Bovidae</taxon>
        <taxon>Caprinae</taxon>
        <taxon>Ovis</taxon>
    </lineage>
</organism>
<dbReference type="InterPro" id="IPR007110">
    <property type="entry name" value="Ig-like_dom"/>
</dbReference>
<dbReference type="GO" id="GO:0009897">
    <property type="term" value="C:external side of plasma membrane"/>
    <property type="evidence" value="ECO:0007669"/>
    <property type="project" value="Ensembl"/>
</dbReference>
<evidence type="ECO:0000313" key="17">
    <source>
        <dbReference type="Proteomes" id="UP000664991"/>
    </source>
</evidence>
<comment type="subunit">
    <text evidence="15">Forms disulfide-linked heterodimers with CD8B at the cell surface. Also forms homodimers in several cell types including NK-cells or peripheral blood T-lymphocytes. Interacts with the MHC class I HLA-A/B2M dimer. Interacts with LCK in a zinc-dependent manner.</text>
</comment>
<dbReference type="PANTHER" id="PTHR10441:SF2">
    <property type="entry name" value="T-CELL SURFACE GLYCOPROTEIN CD8 ALPHA CHAIN"/>
    <property type="match status" value="1"/>
</dbReference>
<comment type="caution">
    <text evidence="16">The sequence shown here is derived from an EMBL/GenBank/DDBJ whole genome shotgun (WGS) entry which is preliminary data.</text>
</comment>
<dbReference type="PROSITE" id="PS50835">
    <property type="entry name" value="IG_LIKE"/>
    <property type="match status" value="1"/>
</dbReference>
<keyword evidence="13" id="KW-0449">Lipoprotein</keyword>
<dbReference type="InterPro" id="IPR036179">
    <property type="entry name" value="Ig-like_dom_sf"/>
</dbReference>
<evidence type="ECO:0000256" key="15">
    <source>
        <dbReference type="ARBA" id="ARBA00063291"/>
    </source>
</evidence>
<evidence type="ECO:0000256" key="2">
    <source>
        <dbReference type="ARBA" id="ARBA00021525"/>
    </source>
</evidence>
<evidence type="ECO:0000256" key="9">
    <source>
        <dbReference type="ARBA" id="ARBA00023136"/>
    </source>
</evidence>
<gene>
    <name evidence="16" type="ORF">JEQ12_013881</name>
</gene>
<keyword evidence="14" id="KW-0393">Immunoglobulin domain</keyword>
<dbReference type="PANTHER" id="PTHR10441">
    <property type="entry name" value="CD8 ALPHA CHAIN"/>
    <property type="match status" value="1"/>
</dbReference>
<evidence type="ECO:0000256" key="12">
    <source>
        <dbReference type="ARBA" id="ARBA00023180"/>
    </source>
</evidence>
<evidence type="ECO:0000256" key="4">
    <source>
        <dbReference type="ARBA" id="ARBA00022692"/>
    </source>
</evidence>
<accession>A0A6P7DV77</accession>
<evidence type="ECO:0000256" key="10">
    <source>
        <dbReference type="ARBA" id="ARBA00023139"/>
    </source>
</evidence>
<evidence type="ECO:0000256" key="11">
    <source>
        <dbReference type="ARBA" id="ARBA00023157"/>
    </source>
</evidence>
<keyword evidence="4" id="KW-0812">Transmembrane</keyword>
<evidence type="ECO:0000256" key="6">
    <source>
        <dbReference type="ARBA" id="ARBA00022859"/>
    </source>
</evidence>
<dbReference type="SMART" id="SM00406">
    <property type="entry name" value="IGv"/>
    <property type="match status" value="1"/>
</dbReference>
<evidence type="ECO:0000256" key="8">
    <source>
        <dbReference type="ARBA" id="ARBA00023130"/>
    </source>
</evidence>
<evidence type="ECO:0000256" key="5">
    <source>
        <dbReference type="ARBA" id="ARBA00022729"/>
    </source>
</evidence>
<keyword evidence="3" id="KW-1003">Cell membrane</keyword>